<protein>
    <recommendedName>
        <fullName evidence="3">Ig-like domain-containing protein</fullName>
    </recommendedName>
</protein>
<dbReference type="EMBL" id="PEYW01000006">
    <property type="protein sequence ID" value="PIS21085.1"/>
    <property type="molecule type" value="Genomic_DNA"/>
</dbReference>
<sequence length="634" mass="70099">MHLGKSFKLVFCFTVCLFVFLVLGCDSLADYGDTTPPVSDLSCSPDSPDGSNGWYRSSLSCAISSDDLVSGVKSINWRVDSNPWQTQSFLPNPNLAVNSSFEEGDGLYNIDLWGKAGSASFFHNSSNFFNATYSASINSSVADWSYWHNKINYAVARVWQDISVSVWVKTQNIQGQGAKVELYELTSEGEFLLAASSYLTGTVDWTRVSLNSMLVHEDAYGVYVKLGLDGVGTVWFDAITIKETPSDSAVSLILSQEGTHTLDYYAVDHENNQETVKNFNYKLDTAPPGNWRDFDVFRIWGSDHELYSIIRVSDAASGLQPFTDEFQYSVDAGGHWGYYSNLLSCSSTWNEGGWRGVFSLFPWPGVNDLLLVTPKIDYCNSNWAVCKIIRFRIFDMAGNSASTDVCINGAWLDSQDGMIGARANIEMSARGSGGYTTNDLVIAGGSYANQITSSNRWIITDYPMEIPWDYSAWLDYVPAKTAAATLPTSSGVYLIDSDLTITSSNIPGTFSTAVFSAVLFVNGNIRIRDNLILSDSSAMVFIISGDLDVEGQVTRVDGFYLVDGNFNSSYNGGNNQPALQVRGGVTAETFLLPRSLKNYDNIDNPAERFTFEPRYYELLRLYLGSSKSVFWHED</sequence>
<evidence type="ECO:0000313" key="2">
    <source>
        <dbReference type="Proteomes" id="UP000231414"/>
    </source>
</evidence>
<dbReference type="Gene3D" id="2.60.120.260">
    <property type="entry name" value="Galactose-binding domain-like"/>
    <property type="match status" value="1"/>
</dbReference>
<dbReference type="Proteomes" id="UP000231414">
    <property type="component" value="Unassembled WGS sequence"/>
</dbReference>
<name>A0A2H0X8C4_UNCKA</name>
<reference evidence="2" key="1">
    <citation type="submission" date="2017-09" db="EMBL/GenBank/DDBJ databases">
        <title>Depth-based differentiation of microbial function through sediment-hosted aquifers and enrichment of novel symbionts in the deep terrestrial subsurface.</title>
        <authorList>
            <person name="Probst A.J."/>
            <person name="Ladd B."/>
            <person name="Jarett J.K."/>
            <person name="Geller-Mcgrath D.E."/>
            <person name="Sieber C.M.K."/>
            <person name="Emerson J.B."/>
            <person name="Anantharaman K."/>
            <person name="Thomas B.C."/>
            <person name="Malmstrom R."/>
            <person name="Stieglmeier M."/>
            <person name="Klingl A."/>
            <person name="Woyke T."/>
            <person name="Ryan C.M."/>
            <person name="Banfield J.F."/>
        </authorList>
    </citation>
    <scope>NUCLEOTIDE SEQUENCE [LARGE SCALE GENOMIC DNA]</scope>
</reference>
<dbReference type="AlphaFoldDB" id="A0A2H0X8C4"/>
<dbReference type="PROSITE" id="PS51257">
    <property type="entry name" value="PROKAR_LIPOPROTEIN"/>
    <property type="match status" value="1"/>
</dbReference>
<accession>A0A2H0X8C4</accession>
<evidence type="ECO:0000313" key="1">
    <source>
        <dbReference type="EMBL" id="PIS21085.1"/>
    </source>
</evidence>
<proteinExistence type="predicted"/>
<organism evidence="1 2">
    <name type="scientific">candidate division WWE3 bacterium CG08_land_8_20_14_0_20_43_13</name>
    <dbReference type="NCBI Taxonomy" id="1975087"/>
    <lineage>
        <taxon>Bacteria</taxon>
        <taxon>Katanobacteria</taxon>
    </lineage>
</organism>
<gene>
    <name evidence="1" type="ORF">COT52_00455</name>
</gene>
<evidence type="ECO:0008006" key="3">
    <source>
        <dbReference type="Google" id="ProtNLM"/>
    </source>
</evidence>
<comment type="caution">
    <text evidence="1">The sequence shown here is derived from an EMBL/GenBank/DDBJ whole genome shotgun (WGS) entry which is preliminary data.</text>
</comment>